<sequence>MIKYIYMSTKRSTSRSPKKSEKRRVKINDDAQVLLFERQYPTNSPQDNPYHKDKPSPETHQEEMNRKIREARAINNRYANSAEIKDKRAYRRDMLRKLASQLPTEERIMIPRRDRSYAVSMVQKSEPGQRKNSIPVPQSQRGFLVRMFNRAKSTVASKKKGGKKTIKRRNH</sequence>
<organism evidence="2">
    <name type="scientific">viral metagenome</name>
    <dbReference type="NCBI Taxonomy" id="1070528"/>
    <lineage>
        <taxon>unclassified sequences</taxon>
        <taxon>metagenomes</taxon>
        <taxon>organismal metagenomes</taxon>
    </lineage>
</organism>
<feature type="compositionally biased region" description="Basic residues" evidence="1">
    <location>
        <begin position="12"/>
        <end position="25"/>
    </location>
</feature>
<name>A0A6C0B9D1_9ZZZZ</name>
<dbReference type="EMBL" id="MN739093">
    <property type="protein sequence ID" value="QHS88108.1"/>
    <property type="molecule type" value="Genomic_DNA"/>
</dbReference>
<proteinExistence type="predicted"/>
<feature type="compositionally biased region" description="Basic residues" evidence="1">
    <location>
        <begin position="157"/>
        <end position="171"/>
    </location>
</feature>
<accession>A0A6C0B9D1</accession>
<feature type="region of interest" description="Disordered" evidence="1">
    <location>
        <begin position="150"/>
        <end position="171"/>
    </location>
</feature>
<evidence type="ECO:0000313" key="2">
    <source>
        <dbReference type="EMBL" id="QHS88108.1"/>
    </source>
</evidence>
<evidence type="ECO:0000256" key="1">
    <source>
        <dbReference type="SAM" id="MobiDB-lite"/>
    </source>
</evidence>
<dbReference type="AlphaFoldDB" id="A0A6C0B9D1"/>
<feature type="compositionally biased region" description="Basic and acidic residues" evidence="1">
    <location>
        <begin position="49"/>
        <end position="66"/>
    </location>
</feature>
<feature type="region of interest" description="Disordered" evidence="1">
    <location>
        <begin position="1"/>
        <end position="66"/>
    </location>
</feature>
<protein>
    <submittedName>
        <fullName evidence="2">Uncharacterized protein</fullName>
    </submittedName>
</protein>
<reference evidence="2" key="1">
    <citation type="journal article" date="2020" name="Nature">
        <title>Giant virus diversity and host interactions through global metagenomics.</title>
        <authorList>
            <person name="Schulz F."/>
            <person name="Roux S."/>
            <person name="Paez-Espino D."/>
            <person name="Jungbluth S."/>
            <person name="Walsh D.A."/>
            <person name="Denef V.J."/>
            <person name="McMahon K.D."/>
            <person name="Konstantinidis K.T."/>
            <person name="Eloe-Fadrosh E.A."/>
            <person name="Kyrpides N.C."/>
            <person name="Woyke T."/>
        </authorList>
    </citation>
    <scope>NUCLEOTIDE SEQUENCE</scope>
    <source>
        <strain evidence="2">GVMAG-M-3300010158-13</strain>
    </source>
</reference>